<reference evidence="1 2" key="1">
    <citation type="submission" date="2017-02" db="EMBL/GenBank/DDBJ databases">
        <title>The complete genome of Acinetobacter Baumannii phage WCHABP12.</title>
        <authorList>
            <person name="Zhou W."/>
            <person name="Feng Y."/>
            <person name="Zong Z."/>
        </authorList>
    </citation>
    <scope>NUCLEOTIDE SEQUENCE [LARGE SCALE GENOMIC DNA]</scope>
</reference>
<dbReference type="Proteomes" id="UP000221758">
    <property type="component" value="Segment"/>
</dbReference>
<protein>
    <submittedName>
        <fullName evidence="1">Uncharacterized protein</fullName>
    </submittedName>
</protein>
<keyword evidence="2" id="KW-1185">Reference proteome</keyword>
<name>A0A1V0DZ86_9CAUD</name>
<proteinExistence type="predicted"/>
<organism evidence="1 2">
    <name type="scientific">Acinetobacter phage WCHABP12</name>
    <dbReference type="NCBI Taxonomy" id="1965454"/>
    <lineage>
        <taxon>Viruses</taxon>
        <taxon>Duplodnaviria</taxon>
        <taxon>Heunggongvirae</taxon>
        <taxon>Uroviricota</taxon>
        <taxon>Caudoviricetes</taxon>
        <taxon>Obolenskvirus</taxon>
        <taxon>Obolenskvirus WCHABP12</taxon>
    </lineage>
</organism>
<sequence length="96" mass="11171">MPFISVFLINFNLIDKNYLLDITNKTSHNDITQSKRRLELSKPATSFLFLGELKPLESTIIENTKRTKVRDAIRRYGDRKFNTTQVGNNVIVTRIQ</sequence>
<evidence type="ECO:0000313" key="1">
    <source>
        <dbReference type="EMBL" id="ARB06777.1"/>
    </source>
</evidence>
<dbReference type="OrthoDB" id="25252at10239"/>
<accession>A0A1V0DZ86</accession>
<evidence type="ECO:0000313" key="2">
    <source>
        <dbReference type="Proteomes" id="UP000221758"/>
    </source>
</evidence>
<gene>
    <name evidence="1" type="ORF">ABP12_00036</name>
</gene>
<dbReference type="EMBL" id="KY670595">
    <property type="protein sequence ID" value="ARB06777.1"/>
    <property type="molecule type" value="Genomic_DNA"/>
</dbReference>